<evidence type="ECO:0000256" key="1">
    <source>
        <dbReference type="SAM" id="Phobius"/>
    </source>
</evidence>
<feature type="transmembrane region" description="Helical" evidence="1">
    <location>
        <begin position="40"/>
        <end position="61"/>
    </location>
</feature>
<dbReference type="EMBL" id="CP047898">
    <property type="protein sequence ID" value="QHK21809.1"/>
    <property type="molecule type" value="Genomic_DNA"/>
</dbReference>
<protein>
    <submittedName>
        <fullName evidence="2">Uncharacterized protein</fullName>
    </submittedName>
</protein>
<feature type="transmembrane region" description="Helical" evidence="1">
    <location>
        <begin position="184"/>
        <end position="203"/>
    </location>
</feature>
<keyword evidence="1" id="KW-0472">Membrane</keyword>
<proteinExistence type="predicted"/>
<dbReference type="KEGG" id="psey:GU243_21455"/>
<reference evidence="2 3" key="1">
    <citation type="submission" date="2020-01" db="EMBL/GenBank/DDBJ databases">
        <title>Pseudarthrobacter psychrotolerans sp. nov., isolated from antarctic soil.</title>
        <authorList>
            <person name="Shin Y."/>
            <person name="Park W."/>
        </authorList>
    </citation>
    <scope>NUCLEOTIDE SEQUENCE [LARGE SCALE GENOMIC DNA]</scope>
    <source>
        <strain evidence="2 3">YJ56</strain>
    </source>
</reference>
<keyword evidence="1" id="KW-0812">Transmembrane</keyword>
<gene>
    <name evidence="2" type="ORF">GU243_21455</name>
</gene>
<dbReference type="AlphaFoldDB" id="A0A6P1NQ17"/>
<evidence type="ECO:0000313" key="3">
    <source>
        <dbReference type="Proteomes" id="UP000464186"/>
    </source>
</evidence>
<feature type="transmembrane region" description="Helical" evidence="1">
    <location>
        <begin position="209"/>
        <end position="228"/>
    </location>
</feature>
<accession>A0A6P1NQ17</accession>
<organism evidence="2 3">
    <name type="scientific">Pseudarthrobacter psychrotolerans</name>
    <dbReference type="NCBI Taxonomy" id="2697569"/>
    <lineage>
        <taxon>Bacteria</taxon>
        <taxon>Bacillati</taxon>
        <taxon>Actinomycetota</taxon>
        <taxon>Actinomycetes</taxon>
        <taxon>Micrococcales</taxon>
        <taxon>Micrococcaceae</taxon>
        <taxon>Pseudarthrobacter</taxon>
    </lineage>
</organism>
<name>A0A6P1NQ17_9MICC</name>
<evidence type="ECO:0000313" key="2">
    <source>
        <dbReference type="EMBL" id="QHK21809.1"/>
    </source>
</evidence>
<keyword evidence="1" id="KW-1133">Transmembrane helix</keyword>
<keyword evidence="3" id="KW-1185">Reference proteome</keyword>
<dbReference type="Proteomes" id="UP000464186">
    <property type="component" value="Chromosome"/>
</dbReference>
<sequence length="286" mass="31970">MILLFTLWLIFGNEIANVSNDDSVAGNLRRLVEYIGPAGTLGLVVFVAYVAGMVLTSHAWIDVVIQRIDGLFPGGARWPRSQAVSEQTRLRFDIFLRSTFWEASRKSTAEEVLKVLNLPATSELGKLIDEAETGFDRREEMTRQAVSFLQYHVLHSLDILAVQLHSKKERSWDRYDKSLAESEFRAGIAGPISFLGLVLTWRSATEQHWVLAAVILVVSSAVSSSLALKARRKRQEASEEVINAVIVGDLEVAPIAKLAQIRSEANVSERNSRRGSFVRRVLERLP</sequence>